<dbReference type="OrthoDB" id="2692094at2759"/>
<dbReference type="EMBL" id="KN831994">
    <property type="protein sequence ID" value="KIO00600.1"/>
    <property type="molecule type" value="Genomic_DNA"/>
</dbReference>
<protein>
    <submittedName>
        <fullName evidence="1">Uncharacterized protein</fullName>
    </submittedName>
</protein>
<organism evidence="1 2">
    <name type="scientific">Pisolithus tinctorius Marx 270</name>
    <dbReference type="NCBI Taxonomy" id="870435"/>
    <lineage>
        <taxon>Eukaryota</taxon>
        <taxon>Fungi</taxon>
        <taxon>Dikarya</taxon>
        <taxon>Basidiomycota</taxon>
        <taxon>Agaricomycotina</taxon>
        <taxon>Agaricomycetes</taxon>
        <taxon>Agaricomycetidae</taxon>
        <taxon>Boletales</taxon>
        <taxon>Sclerodermatineae</taxon>
        <taxon>Pisolithaceae</taxon>
        <taxon>Pisolithus</taxon>
    </lineage>
</organism>
<feature type="non-terminal residue" evidence="1">
    <location>
        <position position="1"/>
    </location>
</feature>
<gene>
    <name evidence="1" type="ORF">M404DRAFT_152270</name>
</gene>
<keyword evidence="2" id="KW-1185">Reference proteome</keyword>
<sequence length="85" mass="10146">LIIIKNHLYKHKLLCMNYTTYDLCHMQDSVNPCTHPDIMVLSHEDEDNPHPYWYACIISIFHIETQYNGPELNNHSLKHIDLLWV</sequence>
<accession>A0A0C3NHV3</accession>
<dbReference type="STRING" id="870435.A0A0C3NHV3"/>
<dbReference type="Proteomes" id="UP000054217">
    <property type="component" value="Unassembled WGS sequence"/>
</dbReference>
<name>A0A0C3NHV3_PISTI</name>
<dbReference type="InParanoid" id="A0A0C3NHV3"/>
<reference evidence="1 2" key="1">
    <citation type="submission" date="2014-04" db="EMBL/GenBank/DDBJ databases">
        <authorList>
            <consortium name="DOE Joint Genome Institute"/>
            <person name="Kuo A."/>
            <person name="Kohler A."/>
            <person name="Costa M.D."/>
            <person name="Nagy L.G."/>
            <person name="Floudas D."/>
            <person name="Copeland A."/>
            <person name="Barry K.W."/>
            <person name="Cichocki N."/>
            <person name="Veneault-Fourrey C."/>
            <person name="LaButti K."/>
            <person name="Lindquist E.A."/>
            <person name="Lipzen A."/>
            <person name="Lundell T."/>
            <person name="Morin E."/>
            <person name="Murat C."/>
            <person name="Sun H."/>
            <person name="Tunlid A."/>
            <person name="Henrissat B."/>
            <person name="Grigoriev I.V."/>
            <person name="Hibbett D.S."/>
            <person name="Martin F."/>
            <person name="Nordberg H.P."/>
            <person name="Cantor M.N."/>
            <person name="Hua S.X."/>
        </authorList>
    </citation>
    <scope>NUCLEOTIDE SEQUENCE [LARGE SCALE GENOMIC DNA]</scope>
    <source>
        <strain evidence="1 2">Marx 270</strain>
    </source>
</reference>
<evidence type="ECO:0000313" key="1">
    <source>
        <dbReference type="EMBL" id="KIO00600.1"/>
    </source>
</evidence>
<reference evidence="2" key="2">
    <citation type="submission" date="2015-01" db="EMBL/GenBank/DDBJ databases">
        <title>Evolutionary Origins and Diversification of the Mycorrhizal Mutualists.</title>
        <authorList>
            <consortium name="DOE Joint Genome Institute"/>
            <consortium name="Mycorrhizal Genomics Consortium"/>
            <person name="Kohler A."/>
            <person name="Kuo A."/>
            <person name="Nagy L.G."/>
            <person name="Floudas D."/>
            <person name="Copeland A."/>
            <person name="Barry K.W."/>
            <person name="Cichocki N."/>
            <person name="Veneault-Fourrey C."/>
            <person name="LaButti K."/>
            <person name="Lindquist E.A."/>
            <person name="Lipzen A."/>
            <person name="Lundell T."/>
            <person name="Morin E."/>
            <person name="Murat C."/>
            <person name="Riley R."/>
            <person name="Ohm R."/>
            <person name="Sun H."/>
            <person name="Tunlid A."/>
            <person name="Henrissat B."/>
            <person name="Grigoriev I.V."/>
            <person name="Hibbett D.S."/>
            <person name="Martin F."/>
        </authorList>
    </citation>
    <scope>NUCLEOTIDE SEQUENCE [LARGE SCALE GENOMIC DNA]</scope>
    <source>
        <strain evidence="2">Marx 270</strain>
    </source>
</reference>
<evidence type="ECO:0000313" key="2">
    <source>
        <dbReference type="Proteomes" id="UP000054217"/>
    </source>
</evidence>
<dbReference type="AlphaFoldDB" id="A0A0C3NHV3"/>
<dbReference type="HOGENOM" id="CLU_002498_7_0_1"/>
<proteinExistence type="predicted"/>